<accession>A0ABX7SPF9</accession>
<name>A0ABX7SPF9_9CAUL</name>
<dbReference type="Pfam" id="PF12728">
    <property type="entry name" value="HTH_17"/>
    <property type="match status" value="1"/>
</dbReference>
<dbReference type="InterPro" id="IPR009061">
    <property type="entry name" value="DNA-bd_dom_put_sf"/>
</dbReference>
<dbReference type="EMBL" id="CP062006">
    <property type="protein sequence ID" value="QTC89234.1"/>
    <property type="molecule type" value="Genomic_DNA"/>
</dbReference>
<reference evidence="3 4" key="1">
    <citation type="submission" date="2020-09" db="EMBL/GenBank/DDBJ databases">
        <title>Brevundimonas sp. LVF1 isolated from an oligotrophic pond in Goettingen, Germany.</title>
        <authorList>
            <person name="Friedrich I."/>
            <person name="Klassen A."/>
            <person name="Neubauer H."/>
            <person name="Schneider D."/>
            <person name="Hertel R."/>
            <person name="Daniel R."/>
        </authorList>
    </citation>
    <scope>NUCLEOTIDE SEQUENCE [LARGE SCALE GENOMIC DNA]</scope>
    <source>
        <strain evidence="3 4">LVF1</strain>
    </source>
</reference>
<proteinExistence type="predicted"/>
<feature type="compositionally biased region" description="Low complexity" evidence="1">
    <location>
        <begin position="70"/>
        <end position="86"/>
    </location>
</feature>
<evidence type="ECO:0000313" key="4">
    <source>
        <dbReference type="Proteomes" id="UP000663942"/>
    </source>
</evidence>
<organism evidence="3 4">
    <name type="scientific">Brevundimonas pondensis</name>
    <dbReference type="NCBI Taxonomy" id="2774189"/>
    <lineage>
        <taxon>Bacteria</taxon>
        <taxon>Pseudomonadati</taxon>
        <taxon>Pseudomonadota</taxon>
        <taxon>Alphaproteobacteria</taxon>
        <taxon>Caulobacterales</taxon>
        <taxon>Caulobacteraceae</taxon>
        <taxon>Brevundimonas</taxon>
    </lineage>
</organism>
<sequence>MGQFPVKRFLRTPEAGRYLGLSGRTLEKHRTYGTGPVYRKLGGRVVYDMEDLAAWADRGLHRSTSESHLGPHPAAPRGEGAPPARH</sequence>
<dbReference type="InterPro" id="IPR041657">
    <property type="entry name" value="HTH_17"/>
</dbReference>
<gene>
    <name evidence="3" type="ORF">IFE19_07885</name>
</gene>
<feature type="region of interest" description="Disordered" evidence="1">
    <location>
        <begin position="62"/>
        <end position="86"/>
    </location>
</feature>
<evidence type="ECO:0000313" key="3">
    <source>
        <dbReference type="EMBL" id="QTC89234.1"/>
    </source>
</evidence>
<dbReference type="RefSeq" id="WP_207827037.1">
    <property type="nucleotide sequence ID" value="NZ_CP062006.1"/>
</dbReference>
<dbReference type="SUPFAM" id="SSF46955">
    <property type="entry name" value="Putative DNA-binding domain"/>
    <property type="match status" value="1"/>
</dbReference>
<dbReference type="Proteomes" id="UP000663942">
    <property type="component" value="Chromosome"/>
</dbReference>
<evidence type="ECO:0000259" key="2">
    <source>
        <dbReference type="Pfam" id="PF12728"/>
    </source>
</evidence>
<keyword evidence="4" id="KW-1185">Reference proteome</keyword>
<evidence type="ECO:0000256" key="1">
    <source>
        <dbReference type="SAM" id="MobiDB-lite"/>
    </source>
</evidence>
<feature type="domain" description="Helix-turn-helix" evidence="2">
    <location>
        <begin position="9"/>
        <end position="58"/>
    </location>
</feature>
<protein>
    <submittedName>
        <fullName evidence="3">Helix-turn-helix domain-containing protein</fullName>
    </submittedName>
</protein>